<organism evidence="4 5">
    <name type="scientific">Dietzia aerolata</name>
    <dbReference type="NCBI Taxonomy" id="595984"/>
    <lineage>
        <taxon>Bacteria</taxon>
        <taxon>Bacillati</taxon>
        <taxon>Actinomycetota</taxon>
        <taxon>Actinomycetes</taxon>
        <taxon>Mycobacteriales</taxon>
        <taxon>Dietziaceae</taxon>
        <taxon>Dietzia</taxon>
    </lineage>
</organism>
<accession>A0ABV5JR79</accession>
<dbReference type="EMBL" id="JBHMDY010000004">
    <property type="protein sequence ID" value="MFB9260247.1"/>
    <property type="molecule type" value="Genomic_DNA"/>
</dbReference>
<evidence type="ECO:0000313" key="5">
    <source>
        <dbReference type="Proteomes" id="UP001589700"/>
    </source>
</evidence>
<dbReference type="InterPro" id="IPR016181">
    <property type="entry name" value="Acyl_CoA_acyltransferase"/>
</dbReference>
<dbReference type="PANTHER" id="PTHR43420">
    <property type="entry name" value="ACETYLTRANSFERASE"/>
    <property type="match status" value="1"/>
</dbReference>
<dbReference type="PROSITE" id="PS51186">
    <property type="entry name" value="GNAT"/>
    <property type="match status" value="1"/>
</dbReference>
<gene>
    <name evidence="4" type="ORF">ACFFVD_10560</name>
</gene>
<proteinExistence type="predicted"/>
<dbReference type="CDD" id="cd04301">
    <property type="entry name" value="NAT_SF"/>
    <property type="match status" value="1"/>
</dbReference>
<dbReference type="SUPFAM" id="SSF55729">
    <property type="entry name" value="Acyl-CoA N-acyltransferases (Nat)"/>
    <property type="match status" value="1"/>
</dbReference>
<reference evidence="4 5" key="1">
    <citation type="submission" date="2024-09" db="EMBL/GenBank/DDBJ databases">
        <authorList>
            <person name="Sun Q."/>
            <person name="Mori K."/>
        </authorList>
    </citation>
    <scope>NUCLEOTIDE SEQUENCE [LARGE SCALE GENOMIC DNA]</scope>
    <source>
        <strain evidence="4 5">CCM 7659</strain>
    </source>
</reference>
<feature type="domain" description="N-acetyltransferase" evidence="3">
    <location>
        <begin position="1"/>
        <end position="175"/>
    </location>
</feature>
<keyword evidence="5" id="KW-1185">Reference proteome</keyword>
<dbReference type="InterPro" id="IPR050680">
    <property type="entry name" value="YpeA/RimI_acetyltransf"/>
</dbReference>
<dbReference type="EC" id="2.3.-.-" evidence="4"/>
<dbReference type="Gene3D" id="3.40.630.30">
    <property type="match status" value="1"/>
</dbReference>
<keyword evidence="2 4" id="KW-0012">Acyltransferase</keyword>
<evidence type="ECO:0000256" key="1">
    <source>
        <dbReference type="ARBA" id="ARBA00022679"/>
    </source>
</evidence>
<dbReference type="RefSeq" id="WP_241729691.1">
    <property type="nucleotide sequence ID" value="NZ_JAALDM010000038.1"/>
</dbReference>
<dbReference type="InterPro" id="IPR000182">
    <property type="entry name" value="GNAT_dom"/>
</dbReference>
<protein>
    <submittedName>
        <fullName evidence="4">GNAT family N-acetyltransferase</fullName>
        <ecNumber evidence="4">2.3.-.-</ecNumber>
    </submittedName>
</protein>
<keyword evidence="1 4" id="KW-0808">Transferase</keyword>
<comment type="caution">
    <text evidence="4">The sequence shown here is derived from an EMBL/GenBank/DDBJ whole genome shotgun (WGS) entry which is preliminary data.</text>
</comment>
<dbReference type="PANTHER" id="PTHR43420:SF47">
    <property type="entry name" value="N-ACETYLTRANSFERASE DOMAIN-CONTAINING PROTEIN"/>
    <property type="match status" value="1"/>
</dbReference>
<evidence type="ECO:0000313" key="4">
    <source>
        <dbReference type="EMBL" id="MFB9260247.1"/>
    </source>
</evidence>
<name>A0ABV5JR79_9ACTN</name>
<evidence type="ECO:0000259" key="3">
    <source>
        <dbReference type="PROSITE" id="PS51186"/>
    </source>
</evidence>
<dbReference type="Pfam" id="PF00583">
    <property type="entry name" value="Acetyltransf_1"/>
    <property type="match status" value="1"/>
</dbReference>
<dbReference type="GO" id="GO:0016746">
    <property type="term" value="F:acyltransferase activity"/>
    <property type="evidence" value="ECO:0007669"/>
    <property type="project" value="UniProtKB-KW"/>
</dbReference>
<evidence type="ECO:0000256" key="2">
    <source>
        <dbReference type="ARBA" id="ARBA00023315"/>
    </source>
</evidence>
<dbReference type="Proteomes" id="UP001589700">
    <property type="component" value="Unassembled WGS sequence"/>
</dbReference>
<sequence>MVVRPALPDEAATLADLAARTFPLACPPELPREAIEEFITEHLDVDAFRGYLNTDGYTVLASVRADGEVCAYALLVDGAAMDPACAHLLAGDPTIGISKFYVDQSLHGSGAARILLDAVIDHGRLADARSLWLATNVGNARARAFYTRSGFVERGTRIFTVGGLDNQDVVLELPL</sequence>